<protein>
    <submittedName>
        <fullName evidence="2">DUF2092 domain-containing protein</fullName>
    </submittedName>
</protein>
<evidence type="ECO:0000313" key="3">
    <source>
        <dbReference type="Proteomes" id="UP000472971"/>
    </source>
</evidence>
<dbReference type="Proteomes" id="UP000570010">
    <property type="component" value="Unassembled WGS sequence"/>
</dbReference>
<dbReference type="AlphaFoldDB" id="A0A6B3VW51"/>
<dbReference type="EMBL" id="JAAIWN010000004">
    <property type="protein sequence ID" value="NEY80507.1"/>
    <property type="molecule type" value="Genomic_DNA"/>
</dbReference>
<evidence type="ECO:0000313" key="2">
    <source>
        <dbReference type="EMBL" id="NEY80507.1"/>
    </source>
</evidence>
<dbReference type="PANTHER" id="PTHR37507">
    <property type="entry name" value="SPORULATION PROTEIN YDCC"/>
    <property type="match status" value="1"/>
</dbReference>
<dbReference type="RefSeq" id="WP_163239976.1">
    <property type="nucleotide sequence ID" value="NZ_JAAIWN010000004.1"/>
</dbReference>
<organism evidence="2 3">
    <name type="scientific">Bacillus aquiflavi</name>
    <dbReference type="NCBI Taxonomy" id="2672567"/>
    <lineage>
        <taxon>Bacteria</taxon>
        <taxon>Bacillati</taxon>
        <taxon>Bacillota</taxon>
        <taxon>Bacilli</taxon>
        <taxon>Bacillales</taxon>
        <taxon>Bacillaceae</taxon>
        <taxon>Bacillus</taxon>
    </lineage>
</organism>
<accession>A0A6B3VW51</accession>
<evidence type="ECO:0000313" key="1">
    <source>
        <dbReference type="EMBL" id="MBA4536133.1"/>
    </source>
</evidence>
<sequence>MEIKSILLSSVITLGLLSGCSEDMAMSTDKMISNVLESDNKLESYYAEGNMNVYEGDTLIEKMTFQEWHSSDGKKKIVTKDEIKQKSSYVMNDGKQLLIYEEGSDVANSIDISDEEFVSSMPSQREILIQMLEQQKDTHSYEFTGEEEVNGVKTNHIKVTKKSKKSILGDMELWIDPKGWFIMKSKMVNGENKIEHEYTKVDASPQFTDDTFTLTLPNDVEIQPVKDETVTLEEAEKALDTSFLTLNKEIAEIEKIELDELKGEINRSEVTVYYKKDDIPLLMLSIFPTPKDDEDEVGFPEEEEITVRGLKGLAMKELNMFQWDEEGLRYSLIIEHPDMSVDEVITLVEKMEWSSDR</sequence>
<reference evidence="1 4" key="2">
    <citation type="submission" date="2020-07" db="EMBL/GenBank/DDBJ databases">
        <authorList>
            <person name="Feng H."/>
        </authorList>
    </citation>
    <scope>NUCLEOTIDE SEQUENCE [LARGE SCALE GENOMIC DNA]</scope>
    <source>
        <strain evidence="4">s-12</strain>
        <strain evidence="1">S-12</strain>
    </source>
</reference>
<dbReference type="Pfam" id="PF09865">
    <property type="entry name" value="DUF2092"/>
    <property type="match status" value="1"/>
</dbReference>
<dbReference type="InterPro" id="IPR029046">
    <property type="entry name" value="LolA/LolB/LppX"/>
</dbReference>
<proteinExistence type="predicted"/>
<keyword evidence="3" id="KW-1185">Reference proteome</keyword>
<gene>
    <name evidence="2" type="ORF">G4D64_02995</name>
    <name evidence="1" type="ORF">H1Z61_03000</name>
</gene>
<dbReference type="SUPFAM" id="SSF89392">
    <property type="entry name" value="Prokaryotic lipoproteins and lipoprotein localization factors"/>
    <property type="match status" value="1"/>
</dbReference>
<dbReference type="PANTHER" id="PTHR37507:SF2">
    <property type="entry name" value="SPORULATION PROTEIN YDCC"/>
    <property type="match status" value="1"/>
</dbReference>
<dbReference type="InterPro" id="IPR052944">
    <property type="entry name" value="Sporulation_related"/>
</dbReference>
<name>A0A6B3VW51_9BACI</name>
<dbReference type="PROSITE" id="PS51257">
    <property type="entry name" value="PROKAR_LIPOPROTEIN"/>
    <property type="match status" value="1"/>
</dbReference>
<dbReference type="Proteomes" id="UP000472971">
    <property type="component" value="Unassembled WGS sequence"/>
</dbReference>
<comment type="caution">
    <text evidence="2">The sequence shown here is derived from an EMBL/GenBank/DDBJ whole genome shotgun (WGS) entry which is preliminary data.</text>
</comment>
<evidence type="ECO:0000313" key="4">
    <source>
        <dbReference type="Proteomes" id="UP000570010"/>
    </source>
</evidence>
<reference evidence="2 3" key="1">
    <citation type="submission" date="2020-02" db="EMBL/GenBank/DDBJ databases">
        <title>Bacillus aquiflavi sp. nov., isolated from yellow water of strong flavor Chinese baijiu in Yibin region of China.</title>
        <authorList>
            <person name="Xie J."/>
        </authorList>
    </citation>
    <scope>NUCLEOTIDE SEQUENCE [LARGE SCALE GENOMIC DNA]</scope>
    <source>
        <strain evidence="2 3">3H-10</strain>
    </source>
</reference>
<dbReference type="InterPro" id="IPR019207">
    <property type="entry name" value="DUF2092"/>
</dbReference>
<dbReference type="EMBL" id="JACEIO010000004">
    <property type="protein sequence ID" value="MBA4536133.1"/>
    <property type="molecule type" value="Genomic_DNA"/>
</dbReference>
<dbReference type="Gene3D" id="2.50.20.10">
    <property type="entry name" value="Lipoprotein localisation LolA/LolB/LppX"/>
    <property type="match status" value="1"/>
</dbReference>